<evidence type="ECO:0000313" key="18">
    <source>
        <dbReference type="Proteomes" id="UP000265808"/>
    </source>
</evidence>
<evidence type="ECO:0000256" key="1">
    <source>
        <dbReference type="ARBA" id="ARBA00001933"/>
    </source>
</evidence>
<keyword evidence="8" id="KW-0032">Aminotransferase</keyword>
<dbReference type="InterPro" id="IPR043132">
    <property type="entry name" value="BCAT-like_C"/>
</dbReference>
<reference evidence="14 23" key="3">
    <citation type="journal article" date="2019" name="Science, e1252229">
        <title>Invertible promoters mediate bacterial phase variation, antibiotic resistance, and host adaptation in the gut.</title>
        <authorList>
            <person name="Jiang X."/>
            <person name="Hall A.B."/>
            <person name="Arthur T.D."/>
            <person name="Plichta D.R."/>
            <person name="Covington C.T."/>
            <person name="Poyet M."/>
            <person name="Crothers J."/>
            <person name="Moses P.L."/>
            <person name="Tolonen A.C."/>
            <person name="Vlamakis H."/>
            <person name="Alm E.J."/>
            <person name="Xavier R.J."/>
        </authorList>
    </citation>
    <scope>NUCLEOTIDE SEQUENCE [LARGE SCALE GENOMIC DNA]</scope>
    <source>
        <strain evidence="23">af_0058</strain>
        <strain evidence="14">Af_0058</strain>
    </source>
</reference>
<dbReference type="EMBL" id="QRVV01000002">
    <property type="protein sequence ID" value="RGS75954.1"/>
    <property type="molecule type" value="Genomic_DNA"/>
</dbReference>
<evidence type="ECO:0000256" key="3">
    <source>
        <dbReference type="ARBA" id="ARBA00022898"/>
    </source>
</evidence>
<dbReference type="GO" id="GO:0005829">
    <property type="term" value="C:cytosol"/>
    <property type="evidence" value="ECO:0007669"/>
    <property type="project" value="TreeGrafter"/>
</dbReference>
<evidence type="ECO:0000256" key="5">
    <source>
        <dbReference type="RuleBase" id="RU004516"/>
    </source>
</evidence>
<evidence type="ECO:0000256" key="4">
    <source>
        <dbReference type="RuleBase" id="RU004106"/>
    </source>
</evidence>
<reference evidence="15 16" key="1">
    <citation type="submission" date="2015-09" db="EMBL/GenBank/DDBJ databases">
        <authorList>
            <consortium name="Pathogen Informatics"/>
        </authorList>
    </citation>
    <scope>NUCLEOTIDE SEQUENCE [LARGE SCALE GENOMIC DNA]</scope>
    <source>
        <strain evidence="6 15">2789STDY5608837</strain>
        <strain evidence="7 16">2789STDY5834921</strain>
    </source>
</reference>
<dbReference type="EMBL" id="QROE01000001">
    <property type="protein sequence ID" value="RHK97921.1"/>
    <property type="molecule type" value="Genomic_DNA"/>
</dbReference>
<dbReference type="EMBL" id="CYZD01000001">
    <property type="protein sequence ID" value="CUN47585.1"/>
    <property type="molecule type" value="Genomic_DNA"/>
</dbReference>
<dbReference type="RefSeq" id="WP_005427551.1">
    <property type="nucleotide sequence ID" value="NZ_CABJDZ010000001.1"/>
</dbReference>
<dbReference type="Proteomes" id="UP000095409">
    <property type="component" value="Unassembled WGS sequence"/>
</dbReference>
<name>A0A173XAA9_9FIRM</name>
<dbReference type="Proteomes" id="UP000265808">
    <property type="component" value="Unassembled WGS sequence"/>
</dbReference>
<evidence type="ECO:0000313" key="15">
    <source>
        <dbReference type="Proteomes" id="UP000095409"/>
    </source>
</evidence>
<dbReference type="EMBL" id="QRJH01000001">
    <property type="protein sequence ID" value="RHH20960.1"/>
    <property type="molecule type" value="Genomic_DNA"/>
</dbReference>
<dbReference type="Gene3D" id="3.20.10.10">
    <property type="entry name" value="D-amino Acid Aminotransferase, subunit A, domain 2"/>
    <property type="match status" value="1"/>
</dbReference>
<evidence type="ECO:0000313" key="22">
    <source>
        <dbReference type="Proteomes" id="UP000284267"/>
    </source>
</evidence>
<dbReference type="Proteomes" id="UP000293506">
    <property type="component" value="Unassembled WGS sequence"/>
</dbReference>
<dbReference type="InterPro" id="IPR001544">
    <property type="entry name" value="Aminotrans_IV"/>
</dbReference>
<dbReference type="PROSITE" id="PS00770">
    <property type="entry name" value="AA_TRANSFER_CLASS_4"/>
    <property type="match status" value="1"/>
</dbReference>
<dbReference type="PANTHER" id="PTHR42743:SF11">
    <property type="entry name" value="AMINODEOXYCHORISMATE LYASE"/>
    <property type="match status" value="1"/>
</dbReference>
<dbReference type="EMBL" id="CZBA01000001">
    <property type="protein sequence ID" value="CUP03122.1"/>
    <property type="molecule type" value="Genomic_DNA"/>
</dbReference>
<evidence type="ECO:0000313" key="10">
    <source>
        <dbReference type="EMBL" id="RGV65549.1"/>
    </source>
</evidence>
<evidence type="ECO:0000313" key="11">
    <source>
        <dbReference type="EMBL" id="RHC09968.1"/>
    </source>
</evidence>
<dbReference type="GO" id="GO:0046394">
    <property type="term" value="P:carboxylic acid biosynthetic process"/>
    <property type="evidence" value="ECO:0007669"/>
    <property type="project" value="UniProtKB-ARBA"/>
</dbReference>
<dbReference type="GO" id="GO:0008696">
    <property type="term" value="F:4-amino-4-deoxychorismate lyase activity"/>
    <property type="evidence" value="ECO:0007669"/>
    <property type="project" value="UniProtKB-EC"/>
</dbReference>
<organism evidence="6 15">
    <name type="scientific">Blautia obeum</name>
    <dbReference type="NCBI Taxonomy" id="40520"/>
    <lineage>
        <taxon>Bacteria</taxon>
        <taxon>Bacillati</taxon>
        <taxon>Bacillota</taxon>
        <taxon>Clostridia</taxon>
        <taxon>Lachnospirales</taxon>
        <taxon>Lachnospiraceae</taxon>
        <taxon>Blautia</taxon>
    </lineage>
</organism>
<dbReference type="EMBL" id="QSUB01000001">
    <property type="protein sequence ID" value="RGN07124.1"/>
    <property type="molecule type" value="Genomic_DNA"/>
</dbReference>
<evidence type="ECO:0000313" key="8">
    <source>
        <dbReference type="EMBL" id="RGN07124.1"/>
    </source>
</evidence>
<dbReference type="EMBL" id="RCXQ01000002">
    <property type="protein sequence ID" value="RYT68201.1"/>
    <property type="molecule type" value="Genomic_DNA"/>
</dbReference>
<gene>
    <name evidence="6" type="primary">pabC</name>
    <name evidence="13" type="ORF">DW040_01035</name>
    <name evidence="12" type="ORF">DW222_00535</name>
    <name evidence="11" type="ORF">DW859_00705</name>
    <name evidence="10" type="ORF">DWW07_03085</name>
    <name evidence="9" type="ORF">DWX77_01190</name>
    <name evidence="8" type="ORF">DXB81_00930</name>
    <name evidence="14" type="ORF">EAI82_03060</name>
    <name evidence="6" type="ORF">ERS852394_00328</name>
    <name evidence="7" type="ORF">ERS852533_00048</name>
</gene>
<dbReference type="GO" id="GO:0008483">
    <property type="term" value="F:transaminase activity"/>
    <property type="evidence" value="ECO:0007669"/>
    <property type="project" value="UniProtKB-KW"/>
</dbReference>
<keyword evidence="8" id="KW-0808">Transferase</keyword>
<keyword evidence="3 5" id="KW-0663">Pyridoxal phosphate</keyword>
<accession>A0A173XAA9</accession>
<dbReference type="EMBL" id="QSHL01000001">
    <property type="protein sequence ID" value="RHC09968.1"/>
    <property type="molecule type" value="Genomic_DNA"/>
</dbReference>
<evidence type="ECO:0000313" key="19">
    <source>
        <dbReference type="Proteomes" id="UP000265828"/>
    </source>
</evidence>
<comment type="cofactor">
    <cofactor evidence="1 5">
        <name>pyridoxal 5'-phosphate</name>
        <dbReference type="ChEBI" id="CHEBI:597326"/>
    </cofactor>
</comment>
<sequence length="248" mass="28492">MDIRLDEGFLFGMGVFETVAVEQGRPLLLEQHLNRMQGSADFLKLGSCAERGLTKEKIAEYLSTQEMSVKMHGALKIVMSAENTFFQMRENPYMDEIYSRGFMTDLSKVRRNETSPLVYHKTFNYGDCVLEKRAAAAAGINEKIFINTKGQISEGTVCNVFFVRKNMIYTPQLSCGLLPGILREYIMERFQVTETIIYPDELMYYEECFVTNSLMGVMPVRQLGNICFPHRAKADEVREVYEKEKMSL</sequence>
<evidence type="ECO:0000313" key="9">
    <source>
        <dbReference type="EMBL" id="RGS75954.1"/>
    </source>
</evidence>
<comment type="similarity">
    <text evidence="2 4">Belongs to the class-IV pyridoxal-phosphate-dependent aminotransferase family.</text>
</comment>
<dbReference type="Proteomes" id="UP000261222">
    <property type="component" value="Unassembled WGS sequence"/>
</dbReference>
<evidence type="ECO:0000313" key="17">
    <source>
        <dbReference type="Proteomes" id="UP000261222"/>
    </source>
</evidence>
<dbReference type="AlphaFoldDB" id="A0A173XAA9"/>
<evidence type="ECO:0000313" key="23">
    <source>
        <dbReference type="Proteomes" id="UP000293506"/>
    </source>
</evidence>
<dbReference type="InterPro" id="IPR036038">
    <property type="entry name" value="Aminotransferase-like"/>
</dbReference>
<dbReference type="FunFam" id="3.20.10.10:FF:000002">
    <property type="entry name" value="D-alanine aminotransferase"/>
    <property type="match status" value="1"/>
</dbReference>
<dbReference type="GeneID" id="79804564"/>
<dbReference type="SUPFAM" id="SSF56752">
    <property type="entry name" value="D-aminoacid aminotransferase-like PLP-dependent enzymes"/>
    <property type="match status" value="1"/>
</dbReference>
<dbReference type="Pfam" id="PF01063">
    <property type="entry name" value="Aminotran_4"/>
    <property type="match status" value="1"/>
</dbReference>
<dbReference type="Proteomes" id="UP000284242">
    <property type="component" value="Unassembled WGS sequence"/>
</dbReference>
<dbReference type="InterPro" id="IPR050571">
    <property type="entry name" value="Class-IV_PLP-Dep_Aminotrnsfr"/>
</dbReference>
<dbReference type="PANTHER" id="PTHR42743">
    <property type="entry name" value="AMINO-ACID AMINOTRANSFERASE"/>
    <property type="match status" value="1"/>
</dbReference>
<reference evidence="17 18" key="2">
    <citation type="submission" date="2018-08" db="EMBL/GenBank/DDBJ databases">
        <title>A genome reference for cultivated species of the human gut microbiota.</title>
        <authorList>
            <person name="Zou Y."/>
            <person name="Xue W."/>
            <person name="Luo G."/>
        </authorList>
    </citation>
    <scope>NUCLEOTIDE SEQUENCE [LARGE SCALE GENOMIC DNA]</scope>
    <source>
        <strain evidence="10 19">AF14-23</strain>
        <strain evidence="9 21">AF21-24</strain>
        <strain evidence="13 22">AF39-4</strain>
        <strain evidence="12 20">AM18-2AC</strain>
        <strain evidence="11 18">AM37-4AC</strain>
        <strain evidence="8 17">OM06-11AA</strain>
    </source>
</reference>
<dbReference type="InterPro" id="IPR043131">
    <property type="entry name" value="BCAT-like_N"/>
</dbReference>
<dbReference type="GO" id="GO:0008652">
    <property type="term" value="P:amino acid biosynthetic process"/>
    <property type="evidence" value="ECO:0007669"/>
    <property type="project" value="UniProtKB-ARBA"/>
</dbReference>
<dbReference type="Proteomes" id="UP000284024">
    <property type="component" value="Unassembled WGS sequence"/>
</dbReference>
<dbReference type="EMBL" id="QRZI01000002">
    <property type="protein sequence ID" value="RGV65549.1"/>
    <property type="molecule type" value="Genomic_DNA"/>
</dbReference>
<dbReference type="Proteomes" id="UP000265828">
    <property type="component" value="Unassembled WGS sequence"/>
</dbReference>
<evidence type="ECO:0000256" key="2">
    <source>
        <dbReference type="ARBA" id="ARBA00009320"/>
    </source>
</evidence>
<evidence type="ECO:0000313" key="12">
    <source>
        <dbReference type="EMBL" id="RHH20960.1"/>
    </source>
</evidence>
<evidence type="ECO:0000313" key="13">
    <source>
        <dbReference type="EMBL" id="RHK97921.1"/>
    </source>
</evidence>
<evidence type="ECO:0000313" key="16">
    <source>
        <dbReference type="Proteomes" id="UP000095413"/>
    </source>
</evidence>
<dbReference type="Proteomes" id="UP000095413">
    <property type="component" value="Unassembled WGS sequence"/>
</dbReference>
<evidence type="ECO:0000313" key="20">
    <source>
        <dbReference type="Proteomes" id="UP000284024"/>
    </source>
</evidence>
<evidence type="ECO:0000313" key="14">
    <source>
        <dbReference type="EMBL" id="RYT68201.1"/>
    </source>
</evidence>
<keyword evidence="6" id="KW-0456">Lyase</keyword>
<dbReference type="Proteomes" id="UP000284267">
    <property type="component" value="Unassembled WGS sequence"/>
</dbReference>
<protein>
    <submittedName>
        <fullName evidence="6">Aminodeoxychorismate lyase</fullName>
        <ecNumber evidence="6">4.1.3.38</ecNumber>
    </submittedName>
    <submittedName>
        <fullName evidence="8">Branched-chain amino acid aminotransferase</fullName>
    </submittedName>
</protein>
<evidence type="ECO:0000313" key="6">
    <source>
        <dbReference type="EMBL" id="CUN47585.1"/>
    </source>
</evidence>
<dbReference type="EC" id="4.1.3.38" evidence="6"/>
<dbReference type="Gene3D" id="3.30.470.10">
    <property type="match status" value="1"/>
</dbReference>
<dbReference type="InterPro" id="IPR018300">
    <property type="entry name" value="Aminotrans_IV_CS"/>
</dbReference>
<proteinExistence type="inferred from homology"/>
<evidence type="ECO:0000313" key="7">
    <source>
        <dbReference type="EMBL" id="CUP03122.1"/>
    </source>
</evidence>
<evidence type="ECO:0000313" key="21">
    <source>
        <dbReference type="Proteomes" id="UP000284242"/>
    </source>
</evidence>
<dbReference type="OrthoDB" id="9805628at2"/>